<accession>A0ABR4REL8</accession>
<evidence type="ECO:0000313" key="1">
    <source>
        <dbReference type="EMBL" id="KCV34846.1"/>
    </source>
</evidence>
<reference evidence="1 2" key="1">
    <citation type="submission" date="2014-03" db="EMBL/GenBank/DDBJ databases">
        <title>Genome sequence of Bordetella bronchiseptica.</title>
        <authorList>
            <person name="Harvill E."/>
            <person name="Goodfield L.L."/>
            <person name="Ivanov Y.V."/>
            <person name="Meyer J.A."/>
            <person name="Muse S.J."/>
            <person name="Jacobs N."/>
            <person name="Bendor L."/>
            <person name="Smallridge W.E."/>
            <person name="Brinkac L.M."/>
            <person name="Sanka R."/>
            <person name="Kim M."/>
            <person name="Losada L."/>
        </authorList>
    </citation>
    <scope>NUCLEOTIDE SEQUENCE [LARGE SCALE GENOMIC DNA]</scope>
    <source>
        <strain evidence="1 2">00-P-2796</strain>
    </source>
</reference>
<keyword evidence="2" id="KW-1185">Reference proteome</keyword>
<organism evidence="1 2">
    <name type="scientific">Bordetella bronchiseptica 00-P-2796</name>
    <dbReference type="NCBI Taxonomy" id="1331199"/>
    <lineage>
        <taxon>Bacteria</taxon>
        <taxon>Pseudomonadati</taxon>
        <taxon>Pseudomonadota</taxon>
        <taxon>Betaproteobacteria</taxon>
        <taxon>Burkholderiales</taxon>
        <taxon>Alcaligenaceae</taxon>
        <taxon>Bordetella</taxon>
    </lineage>
</organism>
<sequence length="57" mass="6296">MLLGGDSGLAVRPLGADRFDPVVSRGDCRQIAAFHSEKNATFCTFIYEIADIEMQMM</sequence>
<proteinExistence type="predicted"/>
<comment type="caution">
    <text evidence="1">The sequence shown here is derived from an EMBL/GenBank/DDBJ whole genome shotgun (WGS) entry which is preliminary data.</text>
</comment>
<protein>
    <submittedName>
        <fullName evidence="1">Uncharacterized protein</fullName>
    </submittedName>
</protein>
<dbReference type="Proteomes" id="UP000025756">
    <property type="component" value="Unassembled WGS sequence"/>
</dbReference>
<evidence type="ECO:0000313" key="2">
    <source>
        <dbReference type="Proteomes" id="UP000025756"/>
    </source>
</evidence>
<dbReference type="EMBL" id="JGWH01000094">
    <property type="protein sequence ID" value="KCV34846.1"/>
    <property type="molecule type" value="Genomic_DNA"/>
</dbReference>
<gene>
    <name evidence="1" type="ORF">L490_2341</name>
</gene>
<name>A0ABR4REL8_BORBO</name>